<reference evidence="10" key="3">
    <citation type="submission" date="2014-09" db="EMBL/GenBank/DDBJ databases">
        <authorList>
            <person name="Magalhaes I.L.F."/>
            <person name="Oliveira U."/>
            <person name="Santos F.R."/>
            <person name="Vidigal T.H.D.A."/>
            <person name="Brescovit A.D."/>
            <person name="Santos A.J."/>
        </authorList>
    </citation>
    <scope>NUCLEOTIDE SEQUENCE</scope>
</reference>
<dbReference type="InterPro" id="IPR019786">
    <property type="entry name" value="Zinc_finger_PHD-type_CS"/>
</dbReference>
<dbReference type="GO" id="GO:0008270">
    <property type="term" value="F:zinc ion binding"/>
    <property type="evidence" value="ECO:0007669"/>
    <property type="project" value="UniProtKB-KW"/>
</dbReference>
<feature type="compositionally biased region" description="Polar residues" evidence="7">
    <location>
        <begin position="169"/>
        <end position="196"/>
    </location>
</feature>
<reference evidence="9" key="2">
    <citation type="submission" date="2014-07" db="EMBL/GenBank/DDBJ databases">
        <authorList>
            <person name="Hull J."/>
        </authorList>
    </citation>
    <scope>NUCLEOTIDE SEQUENCE</scope>
</reference>
<dbReference type="EMBL" id="GBHO01008912">
    <property type="protein sequence ID" value="JAG34692.1"/>
    <property type="molecule type" value="Transcribed_RNA"/>
</dbReference>
<evidence type="ECO:0000259" key="8">
    <source>
        <dbReference type="PROSITE" id="PS50016"/>
    </source>
</evidence>
<feature type="region of interest" description="Disordered" evidence="7">
    <location>
        <begin position="59"/>
        <end position="93"/>
    </location>
</feature>
<evidence type="ECO:0000256" key="7">
    <source>
        <dbReference type="SAM" id="MobiDB-lite"/>
    </source>
</evidence>
<dbReference type="InterPro" id="IPR011011">
    <property type="entry name" value="Znf_FYVE_PHD"/>
</dbReference>
<accession>A0A0A9YNT1</accession>
<keyword evidence="4 6" id="KW-0863">Zinc-finger</keyword>
<comment type="similarity">
    <text evidence="1">Belongs to the Integrator subunit 12 family.</text>
</comment>
<evidence type="ECO:0000256" key="1">
    <source>
        <dbReference type="ARBA" id="ARBA00006009"/>
    </source>
</evidence>
<proteinExistence type="inferred from homology"/>
<dbReference type="SUPFAM" id="SSF57903">
    <property type="entry name" value="FYVE/PHD zinc finger"/>
    <property type="match status" value="1"/>
</dbReference>
<feature type="region of interest" description="Disordered" evidence="7">
    <location>
        <begin position="161"/>
        <end position="205"/>
    </location>
</feature>
<evidence type="ECO:0000256" key="6">
    <source>
        <dbReference type="PROSITE-ProRule" id="PRU00146"/>
    </source>
</evidence>
<evidence type="ECO:0000313" key="9">
    <source>
        <dbReference type="EMBL" id="JAG34692.1"/>
    </source>
</evidence>
<feature type="domain" description="PHD-type" evidence="8">
    <location>
        <begin position="101"/>
        <end position="156"/>
    </location>
</feature>
<reference evidence="11" key="4">
    <citation type="journal article" date="2016" name="Gigascience">
        <title>De novo construction of an expanded transcriptome assembly for the western tarnished plant bug, Lygus hesperus.</title>
        <authorList>
            <person name="Tassone E.E."/>
            <person name="Geib S.M."/>
            <person name="Hall B."/>
            <person name="Fabrick J.A."/>
            <person name="Brent C.S."/>
            <person name="Hull J.J."/>
        </authorList>
    </citation>
    <scope>NUCLEOTIDE SEQUENCE</scope>
</reference>
<protein>
    <recommendedName>
        <fullName evidence="2">Integrator complex subunit 12</fullName>
    </recommendedName>
</protein>
<dbReference type="Pfam" id="PF00628">
    <property type="entry name" value="PHD"/>
    <property type="match status" value="1"/>
</dbReference>
<organism evidence="9">
    <name type="scientific">Lygus hesperus</name>
    <name type="common">Western plant bug</name>
    <dbReference type="NCBI Taxonomy" id="30085"/>
    <lineage>
        <taxon>Eukaryota</taxon>
        <taxon>Metazoa</taxon>
        <taxon>Ecdysozoa</taxon>
        <taxon>Arthropoda</taxon>
        <taxon>Hexapoda</taxon>
        <taxon>Insecta</taxon>
        <taxon>Pterygota</taxon>
        <taxon>Neoptera</taxon>
        <taxon>Paraneoptera</taxon>
        <taxon>Hemiptera</taxon>
        <taxon>Heteroptera</taxon>
        <taxon>Panheteroptera</taxon>
        <taxon>Cimicomorpha</taxon>
        <taxon>Miridae</taxon>
        <taxon>Mirini</taxon>
        <taxon>Lygus</taxon>
    </lineage>
</organism>
<dbReference type="EMBL" id="GBRD01000434">
    <property type="protein sequence ID" value="JAG65387.1"/>
    <property type="molecule type" value="Transcribed_RNA"/>
</dbReference>
<feature type="compositionally biased region" description="Basic and acidic residues" evidence="7">
    <location>
        <begin position="65"/>
        <end position="76"/>
    </location>
</feature>
<evidence type="ECO:0000256" key="4">
    <source>
        <dbReference type="ARBA" id="ARBA00022771"/>
    </source>
</evidence>
<name>A0A0A9YNT1_LYGHE</name>
<evidence type="ECO:0000256" key="2">
    <source>
        <dbReference type="ARBA" id="ARBA00016814"/>
    </source>
</evidence>
<dbReference type="EMBL" id="GDHC01002800">
    <property type="protein sequence ID" value="JAQ15829.1"/>
    <property type="molecule type" value="Transcribed_RNA"/>
</dbReference>
<dbReference type="PROSITE" id="PS01359">
    <property type="entry name" value="ZF_PHD_1"/>
    <property type="match status" value="1"/>
</dbReference>
<evidence type="ECO:0000313" key="10">
    <source>
        <dbReference type="EMBL" id="JAG65387.1"/>
    </source>
</evidence>
<dbReference type="Gene3D" id="3.30.40.10">
    <property type="entry name" value="Zinc/RING finger domain, C3HC4 (zinc finger)"/>
    <property type="match status" value="1"/>
</dbReference>
<dbReference type="AlphaFoldDB" id="A0A0A9YNT1"/>
<dbReference type="InterPro" id="IPR001965">
    <property type="entry name" value="Znf_PHD"/>
</dbReference>
<gene>
    <name evidence="9" type="primary">ints12</name>
    <name evidence="11" type="synonym">ints12_1</name>
    <name evidence="9" type="ORF">CM83_15143</name>
    <name evidence="11" type="ORF">g.27048</name>
</gene>
<keyword evidence="3" id="KW-0479">Metal-binding</keyword>
<sequence length="255" mass="28395">MTHGESDSWSIRTLLLLQASNSESVHIMREMLCESIQAKYGTRRLKPVPLLSGPNSVYVAGDESLTDKQRKTEHQRPPIPDENTNNSNDSGTDCSEDMDMDLSCCVCKSVMFNGWNPIVECAECHAGYHKECHDPEIMEDISDPRVVWYCRNCNKALQSKTKSLPPVSFPNSSKPVSTSGKHSNSTNRSNSPPVATSFSSKSSFGGKRTLHNKLSVLTSTSGKLHNPKINIISADRRLQIMKKRAARKQDKRSNK</sequence>
<dbReference type="InterPro" id="IPR013083">
    <property type="entry name" value="Znf_RING/FYVE/PHD"/>
</dbReference>
<dbReference type="InterPro" id="IPR039054">
    <property type="entry name" value="Int12_PHD"/>
</dbReference>
<dbReference type="PROSITE" id="PS50016">
    <property type="entry name" value="ZF_PHD_2"/>
    <property type="match status" value="1"/>
</dbReference>
<dbReference type="InterPro" id="IPR019787">
    <property type="entry name" value="Znf_PHD-finger"/>
</dbReference>
<dbReference type="CDD" id="cd15501">
    <property type="entry name" value="PHD_Int12"/>
    <property type="match status" value="1"/>
</dbReference>
<evidence type="ECO:0000256" key="3">
    <source>
        <dbReference type="ARBA" id="ARBA00022723"/>
    </source>
</evidence>
<evidence type="ECO:0000256" key="5">
    <source>
        <dbReference type="ARBA" id="ARBA00022833"/>
    </source>
</evidence>
<dbReference type="SMART" id="SM00249">
    <property type="entry name" value="PHD"/>
    <property type="match status" value="1"/>
</dbReference>
<reference evidence="9" key="1">
    <citation type="journal article" date="2014" name="PLoS ONE">
        <title>Transcriptome-Based Identification of ABC Transporters in the Western Tarnished Plant Bug Lygus hesperus.</title>
        <authorList>
            <person name="Hull J.J."/>
            <person name="Chaney K."/>
            <person name="Geib S.M."/>
            <person name="Fabrick J.A."/>
            <person name="Brent C.S."/>
            <person name="Walsh D."/>
            <person name="Lavine L.C."/>
        </authorList>
    </citation>
    <scope>NUCLEOTIDE SEQUENCE</scope>
</reference>
<evidence type="ECO:0000313" key="11">
    <source>
        <dbReference type="EMBL" id="JAQ15829.1"/>
    </source>
</evidence>
<feature type="compositionally biased region" description="Polar residues" evidence="7">
    <location>
        <begin position="82"/>
        <end position="93"/>
    </location>
</feature>
<keyword evidence="5" id="KW-0862">Zinc</keyword>